<dbReference type="NCBIfam" id="TIGR00205">
    <property type="entry name" value="fliE"/>
    <property type="match status" value="1"/>
</dbReference>
<gene>
    <name evidence="4 7" type="primary">fliE</name>
    <name evidence="7" type="ORF">HOP12_15770</name>
</gene>
<dbReference type="GO" id="GO:0005198">
    <property type="term" value="F:structural molecule activity"/>
    <property type="evidence" value="ECO:0007669"/>
    <property type="project" value="UniProtKB-UniRule"/>
</dbReference>
<dbReference type="PANTHER" id="PTHR34653:SF1">
    <property type="entry name" value="FLAGELLAR HOOK-BASAL BODY COMPLEX PROTEIN FLIE"/>
    <property type="match status" value="1"/>
</dbReference>
<protein>
    <recommendedName>
        <fullName evidence="4 5">Flagellar hook-basal body complex protein FliE</fullName>
    </recommendedName>
</protein>
<dbReference type="AlphaFoldDB" id="A0A849SP87"/>
<dbReference type="GO" id="GO:0009425">
    <property type="term" value="C:bacterial-type flagellum basal body"/>
    <property type="evidence" value="ECO:0007669"/>
    <property type="project" value="UniProtKB-SubCell"/>
</dbReference>
<evidence type="ECO:0000313" key="7">
    <source>
        <dbReference type="EMBL" id="NOT35603.1"/>
    </source>
</evidence>
<evidence type="ECO:0000313" key="8">
    <source>
        <dbReference type="Proteomes" id="UP000580839"/>
    </source>
</evidence>
<keyword evidence="3 4" id="KW-0975">Bacterial flagellum</keyword>
<proteinExistence type="inferred from homology"/>
<organism evidence="7 8">
    <name type="scientific">Eiseniibacteriota bacterium</name>
    <dbReference type="NCBI Taxonomy" id="2212470"/>
    <lineage>
        <taxon>Bacteria</taxon>
        <taxon>Candidatus Eiseniibacteriota</taxon>
    </lineage>
</organism>
<dbReference type="InterPro" id="IPR001624">
    <property type="entry name" value="FliE"/>
</dbReference>
<dbReference type="GO" id="GO:0003774">
    <property type="term" value="F:cytoskeletal motor activity"/>
    <property type="evidence" value="ECO:0007669"/>
    <property type="project" value="InterPro"/>
</dbReference>
<reference evidence="7 8" key="1">
    <citation type="submission" date="2020-04" db="EMBL/GenBank/DDBJ databases">
        <title>Metagenomic profiling of ammonia- and methane-oxidizing microorganisms in a Dutch drinking water treatment plant.</title>
        <authorList>
            <person name="Poghosyan L."/>
            <person name="Leucker S."/>
        </authorList>
    </citation>
    <scope>NUCLEOTIDE SEQUENCE [LARGE SCALE GENOMIC DNA]</scope>
    <source>
        <strain evidence="7">S-RSF-IL-03</strain>
    </source>
</reference>
<dbReference type="HAMAP" id="MF_00724">
    <property type="entry name" value="FliE"/>
    <property type="match status" value="1"/>
</dbReference>
<dbReference type="PANTHER" id="PTHR34653">
    <property type="match status" value="1"/>
</dbReference>
<evidence type="ECO:0000256" key="5">
    <source>
        <dbReference type="NCBIfam" id="TIGR00205"/>
    </source>
</evidence>
<evidence type="ECO:0000256" key="1">
    <source>
        <dbReference type="ARBA" id="ARBA00004117"/>
    </source>
</evidence>
<accession>A0A849SP87</accession>
<keyword evidence="7" id="KW-0969">Cilium</keyword>
<evidence type="ECO:0000256" key="2">
    <source>
        <dbReference type="ARBA" id="ARBA00009272"/>
    </source>
</evidence>
<keyword evidence="7" id="KW-0966">Cell projection</keyword>
<name>A0A849SP87_UNCEI</name>
<comment type="caution">
    <text evidence="7">The sequence shown here is derived from an EMBL/GenBank/DDBJ whole genome shotgun (WGS) entry which is preliminary data.</text>
</comment>
<evidence type="ECO:0000256" key="6">
    <source>
        <dbReference type="SAM" id="MobiDB-lite"/>
    </source>
</evidence>
<comment type="subcellular location">
    <subcellularLocation>
        <location evidence="1 4">Bacterial flagellum basal body</location>
    </subcellularLocation>
</comment>
<evidence type="ECO:0000256" key="3">
    <source>
        <dbReference type="ARBA" id="ARBA00023143"/>
    </source>
</evidence>
<feature type="region of interest" description="Disordered" evidence="6">
    <location>
        <begin position="1"/>
        <end position="25"/>
    </location>
</feature>
<dbReference type="Proteomes" id="UP000580839">
    <property type="component" value="Unassembled WGS sequence"/>
</dbReference>
<evidence type="ECO:0000256" key="4">
    <source>
        <dbReference type="HAMAP-Rule" id="MF_00724"/>
    </source>
</evidence>
<dbReference type="GO" id="GO:0071973">
    <property type="term" value="P:bacterial-type flagellum-dependent cell motility"/>
    <property type="evidence" value="ECO:0007669"/>
    <property type="project" value="InterPro"/>
</dbReference>
<dbReference type="Pfam" id="PF02049">
    <property type="entry name" value="FliE"/>
    <property type="match status" value="1"/>
</dbReference>
<dbReference type="EMBL" id="JABFRW010000205">
    <property type="protein sequence ID" value="NOT35603.1"/>
    <property type="molecule type" value="Genomic_DNA"/>
</dbReference>
<comment type="similarity">
    <text evidence="2 4">Belongs to the FliE family.</text>
</comment>
<dbReference type="PRINTS" id="PR01006">
    <property type="entry name" value="FLGHOOKFLIE"/>
</dbReference>
<keyword evidence="7" id="KW-0282">Flagellum</keyword>
<sequence length="92" mass="10041">MVNVLEQAERSLGKGPSDASGPSFADVFKRTLSDTSEMQTNAESLIGAFLRGEPVELHQVMAASEEASISLELLVEIRNKLTDAYRTIMNVQ</sequence>